<name>A0A6A3XSE9_9STRA</name>
<evidence type="ECO:0000313" key="5">
    <source>
        <dbReference type="EMBL" id="KAE9139970.1"/>
    </source>
</evidence>
<evidence type="ECO:0000313" key="18">
    <source>
        <dbReference type="Proteomes" id="UP000476176"/>
    </source>
</evidence>
<dbReference type="AlphaFoldDB" id="A0A6A3XSE9"/>
<dbReference type="Proteomes" id="UP000476176">
    <property type="component" value="Unassembled WGS sequence"/>
</dbReference>
<protein>
    <recommendedName>
        <fullName evidence="21">GRAM domain-containing protein</fullName>
    </recommendedName>
</protein>
<keyword evidence="12" id="KW-1185">Reference proteome</keyword>
<evidence type="ECO:0000313" key="4">
    <source>
        <dbReference type="EMBL" id="KAE9115474.1"/>
    </source>
</evidence>
<evidence type="ECO:0000313" key="14">
    <source>
        <dbReference type="Proteomes" id="UP000440367"/>
    </source>
</evidence>
<dbReference type="Proteomes" id="UP000433483">
    <property type="component" value="Unassembled WGS sequence"/>
</dbReference>
<dbReference type="Proteomes" id="UP000437068">
    <property type="component" value="Unassembled WGS sequence"/>
</dbReference>
<comment type="caution">
    <text evidence="6">The sequence shown here is derived from an EMBL/GenBank/DDBJ whole genome shotgun (WGS) entry which is preliminary data.</text>
</comment>
<dbReference type="PANTHER" id="PTHR31606:SF1">
    <property type="entry name" value="WW DOMAIN BINDING PROTEIN 2, ISOFORM E"/>
    <property type="match status" value="1"/>
</dbReference>
<dbReference type="EMBL" id="QXFY01000838">
    <property type="protein sequence ID" value="KAE9334619.1"/>
    <property type="molecule type" value="Genomic_DNA"/>
</dbReference>
<dbReference type="OrthoDB" id="1259151at2759"/>
<evidence type="ECO:0000313" key="8">
    <source>
        <dbReference type="EMBL" id="KAE9222503.1"/>
    </source>
</evidence>
<dbReference type="Proteomes" id="UP000440732">
    <property type="component" value="Unassembled WGS sequence"/>
</dbReference>
<dbReference type="Proteomes" id="UP000441208">
    <property type="component" value="Unassembled WGS sequence"/>
</dbReference>
<dbReference type="SUPFAM" id="SSF50729">
    <property type="entry name" value="PH domain-like"/>
    <property type="match status" value="1"/>
</dbReference>
<dbReference type="Proteomes" id="UP000460718">
    <property type="component" value="Unassembled WGS sequence"/>
</dbReference>
<evidence type="ECO:0000313" key="13">
    <source>
        <dbReference type="Proteomes" id="UP000437068"/>
    </source>
</evidence>
<dbReference type="EMBL" id="QXGB01000671">
    <property type="protein sequence ID" value="KAE9207498.1"/>
    <property type="molecule type" value="Genomic_DNA"/>
</dbReference>
<dbReference type="EMBL" id="QXGD01000849">
    <property type="protein sequence ID" value="KAE9222503.1"/>
    <property type="molecule type" value="Genomic_DNA"/>
</dbReference>
<dbReference type="Proteomes" id="UP000488956">
    <property type="component" value="Unassembled WGS sequence"/>
</dbReference>
<gene>
    <name evidence="9" type="ORF">PF001_g14140</name>
    <name evidence="8" type="ORF">PF002_g15245</name>
    <name evidence="7" type="ORF">PF004_g13830</name>
    <name evidence="6" type="ORF">PF005_g12591</name>
    <name evidence="5" type="ORF">PF006_g13622</name>
    <name evidence="4" type="ORF">PF007_g10010</name>
    <name evidence="10" type="ORF">PF008_g13880</name>
    <name evidence="1" type="ORF">PF009_g13155</name>
    <name evidence="3" type="ORF">PF010_g14393</name>
    <name evidence="2" type="ORF">PF011_g13891</name>
</gene>
<dbReference type="EMBL" id="QXGC01000860">
    <property type="protein sequence ID" value="KAE9218536.1"/>
    <property type="molecule type" value="Genomic_DNA"/>
</dbReference>
<evidence type="ECO:0000313" key="10">
    <source>
        <dbReference type="EMBL" id="KAE9334619.1"/>
    </source>
</evidence>
<evidence type="ECO:0000313" key="20">
    <source>
        <dbReference type="Proteomes" id="UP000488956"/>
    </source>
</evidence>
<dbReference type="GO" id="GO:0003713">
    <property type="term" value="F:transcription coactivator activity"/>
    <property type="evidence" value="ECO:0007669"/>
    <property type="project" value="InterPro"/>
</dbReference>
<sequence>MSFKPKLFEDEEGKKLPLANEQELFILQRAKITFQCKTPDHAVFKGKGRIYCTTQRIIFVAEKGITQNGCYFEAFEIPLVKMTDEKFNQPIFGACSISGLVAASGEFEGGGNFSWKITFANGGTGVVLPVFLRLMEKRKKKEEIDMHFVQSQKKAFVDPNDPTVIYIAQPIKPAASTSVQSS</sequence>
<evidence type="ECO:0000313" key="1">
    <source>
        <dbReference type="EMBL" id="KAE8936926.1"/>
    </source>
</evidence>
<dbReference type="EMBL" id="QXGE01000866">
    <property type="protein sequence ID" value="KAE9302128.1"/>
    <property type="molecule type" value="Genomic_DNA"/>
</dbReference>
<dbReference type="PANTHER" id="PTHR31606">
    <property type="entry name" value="WW DOMAIN BINDING PROTEIN 2, ISOFORM E"/>
    <property type="match status" value="1"/>
</dbReference>
<evidence type="ECO:0000313" key="2">
    <source>
        <dbReference type="EMBL" id="KAE9001114.1"/>
    </source>
</evidence>
<evidence type="ECO:0000313" key="9">
    <source>
        <dbReference type="EMBL" id="KAE9302128.1"/>
    </source>
</evidence>
<evidence type="ECO:0008006" key="21">
    <source>
        <dbReference type="Google" id="ProtNLM"/>
    </source>
</evidence>
<dbReference type="EMBL" id="QXFX01000888">
    <property type="protein sequence ID" value="KAE9101605.1"/>
    <property type="molecule type" value="Genomic_DNA"/>
</dbReference>
<reference evidence="11 12" key="1">
    <citation type="submission" date="2018-08" db="EMBL/GenBank/DDBJ databases">
        <title>Genomic investigation of the strawberry pathogen Phytophthora fragariae indicates pathogenicity is determined by transcriptional variation in three key races.</title>
        <authorList>
            <person name="Adams T.M."/>
            <person name="Armitage A.D."/>
            <person name="Sobczyk M.K."/>
            <person name="Bates H.J."/>
            <person name="Dunwell J.M."/>
            <person name="Nellist C.F."/>
            <person name="Harrison R.J."/>
        </authorList>
    </citation>
    <scope>NUCLEOTIDE SEQUENCE [LARGE SCALE GENOMIC DNA]</scope>
    <source>
        <strain evidence="9 13">A4</strain>
        <strain evidence="8 14">BC-1</strain>
        <strain evidence="7 18">BC-23</strain>
        <strain evidence="6 12">NOV-27</strain>
        <strain evidence="5 15">NOV-5</strain>
        <strain evidence="4 16">NOV-71</strain>
        <strain evidence="10 19">NOV-77</strain>
        <strain evidence="1 11">NOV-9</strain>
        <strain evidence="3 20">ONT-3</strain>
        <strain evidence="2 17">SCRP245</strain>
    </source>
</reference>
<dbReference type="InterPro" id="IPR044852">
    <property type="entry name" value="WBP2-like"/>
</dbReference>
<evidence type="ECO:0000313" key="17">
    <source>
        <dbReference type="Proteomes" id="UP000460718"/>
    </source>
</evidence>
<evidence type="ECO:0000313" key="3">
    <source>
        <dbReference type="EMBL" id="KAE9101605.1"/>
    </source>
</evidence>
<evidence type="ECO:0000313" key="7">
    <source>
        <dbReference type="EMBL" id="KAE9218536.1"/>
    </source>
</evidence>
<dbReference type="GO" id="GO:0005634">
    <property type="term" value="C:nucleus"/>
    <property type="evidence" value="ECO:0007669"/>
    <property type="project" value="TreeGrafter"/>
</dbReference>
<dbReference type="Proteomes" id="UP000486351">
    <property type="component" value="Unassembled WGS sequence"/>
</dbReference>
<evidence type="ECO:0000313" key="6">
    <source>
        <dbReference type="EMBL" id="KAE9207498.1"/>
    </source>
</evidence>
<evidence type="ECO:0000313" key="12">
    <source>
        <dbReference type="Proteomes" id="UP000433483"/>
    </source>
</evidence>
<dbReference type="EMBL" id="QXGA01000817">
    <property type="protein sequence ID" value="KAE9139970.1"/>
    <property type="molecule type" value="Genomic_DNA"/>
</dbReference>
<evidence type="ECO:0000313" key="19">
    <source>
        <dbReference type="Proteomes" id="UP000486351"/>
    </source>
</evidence>
<dbReference type="EMBL" id="QXFZ01000462">
    <property type="protein sequence ID" value="KAE9115474.1"/>
    <property type="molecule type" value="Genomic_DNA"/>
</dbReference>
<accession>A0A6A3XSE9</accession>
<proteinExistence type="predicted"/>
<dbReference type="Proteomes" id="UP000440367">
    <property type="component" value="Unassembled WGS sequence"/>
</dbReference>
<evidence type="ECO:0000313" key="16">
    <source>
        <dbReference type="Proteomes" id="UP000441208"/>
    </source>
</evidence>
<organism evidence="6 12">
    <name type="scientific">Phytophthora fragariae</name>
    <dbReference type="NCBI Taxonomy" id="53985"/>
    <lineage>
        <taxon>Eukaryota</taxon>
        <taxon>Sar</taxon>
        <taxon>Stramenopiles</taxon>
        <taxon>Oomycota</taxon>
        <taxon>Peronosporomycetes</taxon>
        <taxon>Peronosporales</taxon>
        <taxon>Peronosporaceae</taxon>
        <taxon>Phytophthora</taxon>
    </lineage>
</organism>
<dbReference type="EMBL" id="QXGF01000676">
    <property type="protein sequence ID" value="KAE8936926.1"/>
    <property type="molecule type" value="Genomic_DNA"/>
</dbReference>
<dbReference type="Proteomes" id="UP000429523">
    <property type="component" value="Unassembled WGS sequence"/>
</dbReference>
<evidence type="ECO:0000313" key="15">
    <source>
        <dbReference type="Proteomes" id="UP000440732"/>
    </source>
</evidence>
<dbReference type="CDD" id="cd13214">
    <property type="entry name" value="PH-GRAM_WBP2"/>
    <property type="match status" value="1"/>
</dbReference>
<evidence type="ECO:0000313" key="11">
    <source>
        <dbReference type="Proteomes" id="UP000429523"/>
    </source>
</evidence>
<dbReference type="EMBL" id="QXFW01000875">
    <property type="protein sequence ID" value="KAE9001114.1"/>
    <property type="molecule type" value="Genomic_DNA"/>
</dbReference>
<dbReference type="GO" id="GO:0031490">
    <property type="term" value="F:chromatin DNA binding"/>
    <property type="evidence" value="ECO:0007669"/>
    <property type="project" value="TreeGrafter"/>
</dbReference>